<evidence type="ECO:0000313" key="1">
    <source>
        <dbReference type="EMBL" id="MDX8527385.1"/>
    </source>
</evidence>
<dbReference type="InterPro" id="IPR008947">
    <property type="entry name" value="PLipase_C/P1_nuclease_dom_sf"/>
</dbReference>
<protein>
    <submittedName>
        <fullName evidence="1">Uncharacterized protein</fullName>
    </submittedName>
</protein>
<organism evidence="1 2">
    <name type="scientific">Mesorhizobium montanum</name>
    <dbReference type="NCBI Taxonomy" id="3072323"/>
    <lineage>
        <taxon>Bacteria</taxon>
        <taxon>Pseudomonadati</taxon>
        <taxon>Pseudomonadota</taxon>
        <taxon>Alphaproteobacteria</taxon>
        <taxon>Hyphomicrobiales</taxon>
        <taxon>Phyllobacteriaceae</taxon>
        <taxon>Mesorhizobium</taxon>
    </lineage>
</organism>
<keyword evidence="2" id="KW-1185">Reference proteome</keyword>
<gene>
    <name evidence="1" type="ORF">RFM68_23055</name>
</gene>
<dbReference type="SUPFAM" id="SSF48537">
    <property type="entry name" value="Phospholipase C/P1 nuclease"/>
    <property type="match status" value="1"/>
</dbReference>
<dbReference type="Gene3D" id="1.10.575.10">
    <property type="entry name" value="P1 Nuclease"/>
    <property type="match status" value="1"/>
</dbReference>
<dbReference type="EMBL" id="JAVIJF010000018">
    <property type="protein sequence ID" value="MDX8527385.1"/>
    <property type="molecule type" value="Genomic_DNA"/>
</dbReference>
<reference evidence="1 2" key="1">
    <citation type="submission" date="2023-08" db="EMBL/GenBank/DDBJ databases">
        <title>Implementing the SeqCode for naming new Mesorhizobium species isolated from Vachellia karroo root nodules.</title>
        <authorList>
            <person name="Van Lill M."/>
        </authorList>
    </citation>
    <scope>NUCLEOTIDE SEQUENCE [LARGE SCALE GENOMIC DNA]</scope>
    <source>
        <strain evidence="1 2">MSK 1335</strain>
    </source>
</reference>
<sequence length="61" mass="6394">MPRSSGGCLSRAPQGHVADNPHAAILDQAYFDKFLPVAVKQLALGGLHLAAVLNETLAVDK</sequence>
<proteinExistence type="predicted"/>
<dbReference type="Proteomes" id="UP001276840">
    <property type="component" value="Unassembled WGS sequence"/>
</dbReference>
<comment type="caution">
    <text evidence="1">The sequence shown here is derived from an EMBL/GenBank/DDBJ whole genome shotgun (WGS) entry which is preliminary data.</text>
</comment>
<accession>A0ABU4ZPS5</accession>
<dbReference type="RefSeq" id="WP_320235328.1">
    <property type="nucleotide sequence ID" value="NZ_JAVIJF010000018.1"/>
</dbReference>
<name>A0ABU4ZPS5_9HYPH</name>
<evidence type="ECO:0000313" key="2">
    <source>
        <dbReference type="Proteomes" id="UP001276840"/>
    </source>
</evidence>